<gene>
    <name evidence="1" type="ORF">E5990_01390</name>
</gene>
<protein>
    <submittedName>
        <fullName evidence="1">Ribosome biogenesis protein</fullName>
    </submittedName>
</protein>
<accession>A0AC61S7S4</accession>
<reference evidence="1" key="1">
    <citation type="submission" date="2019-04" db="EMBL/GenBank/DDBJ databases">
        <title>Microbes associate with the intestines of laboratory mice.</title>
        <authorList>
            <person name="Navarre W."/>
            <person name="Wong E."/>
            <person name="Huang K.C."/>
            <person name="Tropini C."/>
            <person name="Ng K."/>
            <person name="Yu B."/>
        </authorList>
    </citation>
    <scope>NUCLEOTIDE SEQUENCE</scope>
    <source>
        <strain evidence="1">NM86_A22</strain>
    </source>
</reference>
<sequence>MKSKIKSILAAFLMLTSFSFGLVACDDDDNHANVPSEFEAALKQQYPDAKNVEWERKGKYRVAEFVINAVEYDIWYDQSAKCVMTELDYGKNVFLVPDNAVSAAFAQSEYGTWRIDDIKHYKQLNNEFYVFEVEKQGEPDMDVFYNTSGQQLKAIPSDSAPDIRPETVI</sequence>
<proteinExistence type="predicted"/>
<dbReference type="Proteomes" id="UP000305401">
    <property type="component" value="Unassembled WGS sequence"/>
</dbReference>
<evidence type="ECO:0000313" key="1">
    <source>
        <dbReference type="EMBL" id="THG54956.1"/>
    </source>
</evidence>
<keyword evidence="2" id="KW-1185">Reference proteome</keyword>
<comment type="caution">
    <text evidence="1">The sequence shown here is derived from an EMBL/GenBank/DDBJ whole genome shotgun (WGS) entry which is preliminary data.</text>
</comment>
<dbReference type="EMBL" id="SSTG01000007">
    <property type="protein sequence ID" value="THG54956.1"/>
    <property type="molecule type" value="Genomic_DNA"/>
</dbReference>
<evidence type="ECO:0000313" key="2">
    <source>
        <dbReference type="Proteomes" id="UP000305401"/>
    </source>
</evidence>
<organism evidence="1 2">
    <name type="scientific">Muribaculum caecicola</name>
    <dbReference type="NCBI Taxonomy" id="3038144"/>
    <lineage>
        <taxon>Bacteria</taxon>
        <taxon>Pseudomonadati</taxon>
        <taxon>Bacteroidota</taxon>
        <taxon>Bacteroidia</taxon>
        <taxon>Bacteroidales</taxon>
        <taxon>Muribaculaceae</taxon>
        <taxon>Muribaculum</taxon>
    </lineage>
</organism>
<name>A0AC61S7S4_9BACT</name>